<feature type="compositionally biased region" description="Low complexity" evidence="1">
    <location>
        <begin position="529"/>
        <end position="549"/>
    </location>
</feature>
<gene>
    <name evidence="2" type="ORF">CFAM422_003504</name>
</gene>
<sequence length="688" mass="76527">MANTDPPRRRFVPVPIETTFQSYRKNVYDYTSHQRIGPNPELTPEPSPRSPLAHFPLEALGNEASQERRRFAPQLIETSRRSRRVGDPGPATRPEDKTDITPYTNHIYSAKHKSNRRQHGAAAAAAVADEEPRRQASRPFPPTRRETEEEGVQEYLLELAAKEVARQIEEAALAAFPNSRPREGGVAHFYFREGSSDSENSPEASPRDEEAGQHRLRRKSSNLGLNWWHKHMQEHASRLEQEKAGEDDQMDIDNEEAVVMTEDADVDVDVDVDAVAAAAPGAGATAGATTGDSPIFRSDSDLDKMELPSPPDLMWTTTKPLSPTDDRRDSVAELQMALAEANRHAAQSQAQIVSSSAQAVPPTQAQGEPAEPHRGRQEASPFGRPFGGFRHVPDHDPKLLKLRQGPSPPMLGRDLVFRRCPSPKFTTLEPEDPLEAHMIEDSARDLPGQAGLWRGYCCRSESTGGCIVPPDLHNPKLIQTPTDSNFPEKSCSCDVVDASVISEEPVSIFSPSESASSGLTSSNGGLWGSSSHSHQHPQPQQQSQQQSQQQEHKGDVDMVNGLNERLLREKAQADRDEKILQEFGEDFVTQVYNYLSLGYPAMARGFDEELSRISHIGVDELRRDDAKQLAKGHMVEMKLDASAPEEERCPRWAALRSYITEWARQHPDLDNLDPLAWGVRERRGSWAI</sequence>
<feature type="compositionally biased region" description="Polar residues" evidence="1">
    <location>
        <begin position="509"/>
        <end position="524"/>
    </location>
</feature>
<comment type="caution">
    <text evidence="2">The sequence shown here is derived from an EMBL/GenBank/DDBJ whole genome shotgun (WGS) entry which is preliminary data.</text>
</comment>
<feature type="compositionally biased region" description="Basic residues" evidence="1">
    <location>
        <begin position="109"/>
        <end position="119"/>
    </location>
</feature>
<organism evidence="2 3">
    <name type="scientific">Trichoderma lentiforme</name>
    <dbReference type="NCBI Taxonomy" id="1567552"/>
    <lineage>
        <taxon>Eukaryota</taxon>
        <taxon>Fungi</taxon>
        <taxon>Dikarya</taxon>
        <taxon>Ascomycota</taxon>
        <taxon>Pezizomycotina</taxon>
        <taxon>Sordariomycetes</taxon>
        <taxon>Hypocreomycetidae</taxon>
        <taxon>Hypocreales</taxon>
        <taxon>Hypocreaceae</taxon>
        <taxon>Trichoderma</taxon>
    </lineage>
</organism>
<evidence type="ECO:0000256" key="1">
    <source>
        <dbReference type="SAM" id="MobiDB-lite"/>
    </source>
</evidence>
<feature type="region of interest" description="Disordered" evidence="1">
    <location>
        <begin position="282"/>
        <end position="326"/>
    </location>
</feature>
<reference evidence="2 3" key="1">
    <citation type="submission" date="2018-06" db="EMBL/GenBank/DDBJ databases">
        <title>Genome analysis of cellulolytic fungus Trichoderma lentiforme CFAM-422.</title>
        <authorList>
            <person name="Steindorff A.S."/>
            <person name="Formighieri E.F."/>
            <person name="Midorikawa G.E.O."/>
            <person name="Tamietti M.S."/>
            <person name="Ramos E.Z."/>
            <person name="Silva A.S."/>
            <person name="Bon E.P.S."/>
            <person name="Mendes T.D."/>
            <person name="Damaso M.C.T."/>
            <person name="Favaro L.C.L."/>
        </authorList>
    </citation>
    <scope>NUCLEOTIDE SEQUENCE [LARGE SCALE GENOMIC DNA]</scope>
    <source>
        <strain evidence="2 3">CFAM-422</strain>
    </source>
</reference>
<proteinExistence type="predicted"/>
<accession>A0A9P4XK24</accession>
<dbReference type="AlphaFoldDB" id="A0A9P4XK24"/>
<feature type="region of interest" description="Disordered" evidence="1">
    <location>
        <begin position="31"/>
        <end position="151"/>
    </location>
</feature>
<feature type="region of interest" description="Disordered" evidence="1">
    <location>
        <begin position="192"/>
        <end position="218"/>
    </location>
</feature>
<feature type="region of interest" description="Disordered" evidence="1">
    <location>
        <begin position="509"/>
        <end position="555"/>
    </location>
</feature>
<dbReference type="Proteomes" id="UP000801864">
    <property type="component" value="Unassembled WGS sequence"/>
</dbReference>
<keyword evidence="3" id="KW-1185">Reference proteome</keyword>
<protein>
    <submittedName>
        <fullName evidence="2">Uncharacterized protein</fullName>
    </submittedName>
</protein>
<name>A0A9P4XK24_9HYPO</name>
<feature type="compositionally biased region" description="Low complexity" evidence="1">
    <location>
        <begin position="282"/>
        <end position="292"/>
    </location>
</feature>
<dbReference type="EMBL" id="QLNT01000005">
    <property type="protein sequence ID" value="KAF3073925.1"/>
    <property type="molecule type" value="Genomic_DNA"/>
</dbReference>
<evidence type="ECO:0000313" key="3">
    <source>
        <dbReference type="Proteomes" id="UP000801864"/>
    </source>
</evidence>
<feature type="region of interest" description="Disordered" evidence="1">
    <location>
        <begin position="354"/>
        <end position="386"/>
    </location>
</feature>
<evidence type="ECO:0000313" key="2">
    <source>
        <dbReference type="EMBL" id="KAF3073925.1"/>
    </source>
</evidence>